<feature type="binding site" evidence="7">
    <location>
        <position position="195"/>
    </location>
    <ligand>
        <name>Mn(2+)</name>
        <dbReference type="ChEBI" id="CHEBI:29035"/>
    </ligand>
</feature>
<comment type="subcellular location">
    <subcellularLocation>
        <location evidence="1">Endomembrane system</location>
        <topology evidence="1">Multi-pass membrane protein</topology>
    </subcellularLocation>
</comment>
<evidence type="ECO:0000256" key="3">
    <source>
        <dbReference type="ARBA" id="ARBA00022679"/>
    </source>
</evidence>
<accession>A0A6J4H857</accession>
<dbReference type="Gene3D" id="3.90.550.10">
    <property type="entry name" value="Spore Coat Polysaccharide Biosynthesis Protein SpsA, Chain A"/>
    <property type="match status" value="2"/>
</dbReference>
<feature type="transmembrane region" description="Helical" evidence="8">
    <location>
        <begin position="648"/>
        <end position="668"/>
    </location>
</feature>
<evidence type="ECO:0000256" key="2">
    <source>
        <dbReference type="ARBA" id="ARBA00022676"/>
    </source>
</evidence>
<evidence type="ECO:0000256" key="6">
    <source>
        <dbReference type="ARBA" id="ARBA00023136"/>
    </source>
</evidence>
<keyword evidence="6 8" id="KW-0472">Membrane</keyword>
<dbReference type="AlphaFoldDB" id="A0A6J4H857"/>
<feature type="transmembrane region" description="Helical" evidence="8">
    <location>
        <begin position="510"/>
        <end position="531"/>
    </location>
</feature>
<proteinExistence type="predicted"/>
<evidence type="ECO:0000256" key="8">
    <source>
        <dbReference type="SAM" id="Phobius"/>
    </source>
</evidence>
<name>A0A6J4H857_9CHLR</name>
<dbReference type="PANTHER" id="PTHR43867">
    <property type="entry name" value="CELLULOSE SYNTHASE CATALYTIC SUBUNIT A [UDP-FORMING]"/>
    <property type="match status" value="1"/>
</dbReference>
<feature type="binding site" evidence="7">
    <location>
        <position position="175"/>
    </location>
    <ligand>
        <name>Mn(2+)</name>
        <dbReference type="ChEBI" id="CHEBI:29035"/>
    </ligand>
</feature>
<gene>
    <name evidence="9" type="ORF">AVDCRST_MAG77-182</name>
</gene>
<evidence type="ECO:0000256" key="4">
    <source>
        <dbReference type="ARBA" id="ARBA00022692"/>
    </source>
</evidence>
<dbReference type="InterPro" id="IPR050321">
    <property type="entry name" value="Glycosyltr_2/OpgH_subfam"/>
</dbReference>
<reference evidence="9" key="1">
    <citation type="submission" date="2020-02" db="EMBL/GenBank/DDBJ databases">
        <authorList>
            <person name="Meier V. D."/>
        </authorList>
    </citation>
    <scope>NUCLEOTIDE SEQUENCE</scope>
    <source>
        <strain evidence="9">AVDCRST_MAG77</strain>
    </source>
</reference>
<organism evidence="9">
    <name type="scientific">uncultured Chloroflexota bacterium</name>
    <dbReference type="NCBI Taxonomy" id="166587"/>
    <lineage>
        <taxon>Bacteria</taxon>
        <taxon>Bacillati</taxon>
        <taxon>Chloroflexota</taxon>
        <taxon>environmental samples</taxon>
    </lineage>
</organism>
<dbReference type="InterPro" id="IPR005150">
    <property type="entry name" value="Cellulose_synth"/>
</dbReference>
<keyword evidence="3" id="KW-0808">Transferase</keyword>
<dbReference type="CDD" id="cd06421">
    <property type="entry name" value="CESA_CelA_like"/>
    <property type="match status" value="1"/>
</dbReference>
<feature type="transmembrane region" description="Helical" evidence="8">
    <location>
        <begin position="38"/>
        <end position="59"/>
    </location>
</feature>
<sequence>MKSTAALEPVALDNGPTRWLDRFVPADTELRERLRLRVLRVLIAANLALGFYYITWRFAYINWAVWPLSLALLAAETYGYVDAWLFGLGIWRQKRRAGGGPPPPGATVDVFITCYNEPVDLVRRTARAARSMRYPHNTYILDDGNSSEMRAMAAEEGVKYVVRSEEWAGRNRHAKAGNISNALLQSDGEFILFLDADQVPYRQTLDQIVGYFRDPQMALVQTPQVFYNVPKGDPFNSQAPFFYGPIQQGKDGWNAAFFCGSNAMIRREALMHVGIRRYVWELERRVKRALDTAGTVLRRTERQLTREHPNHVRQVLNVLRVTVADARRALRSGHPIQEVTWRFQQDAQQVAELLVRDDLARIRAELKDIPGLDADVDFQASLSLALDDDATLALLAGRQSSPLAAIETVRSLLLAVDVDRDDEAQPVMPMSTISVTEDMATAMRLHAAGWTSAYHHEVLVVGLAPEDLRTALQQRLRWAQGTIQVMLRENPLCVKGLSWGQRVMYFSTGWIYLSGFFAVVFLVSPVLYLLFGVLPVRALSADFFWHLAPYLVANQLLFTVAGWGKSTWRGQQYSLALFPLWIEAVISACQNVWFGKKLGFVVTPKTRPGAGATYFGLVRIQLGTMAVLLAAAAWGLGRLALGLTADAWPILINVAWIAYDLLMLSAVVKAATFQPAPRLDPQPPTAHVAARMRALA</sequence>
<evidence type="ECO:0000256" key="7">
    <source>
        <dbReference type="PIRSR" id="PIRSR605150-3"/>
    </source>
</evidence>
<dbReference type="SUPFAM" id="SSF53448">
    <property type="entry name" value="Nucleotide-diphospho-sugar transferases"/>
    <property type="match status" value="2"/>
</dbReference>
<keyword evidence="5 8" id="KW-1133">Transmembrane helix</keyword>
<dbReference type="GO" id="GO:0005886">
    <property type="term" value="C:plasma membrane"/>
    <property type="evidence" value="ECO:0007669"/>
    <property type="project" value="TreeGrafter"/>
</dbReference>
<evidence type="ECO:0000256" key="5">
    <source>
        <dbReference type="ARBA" id="ARBA00022989"/>
    </source>
</evidence>
<dbReference type="GO" id="GO:0012505">
    <property type="term" value="C:endomembrane system"/>
    <property type="evidence" value="ECO:0007669"/>
    <property type="project" value="UniProtKB-SubCell"/>
</dbReference>
<feature type="transmembrane region" description="Helical" evidence="8">
    <location>
        <begin position="65"/>
        <end position="86"/>
    </location>
</feature>
<feature type="transmembrane region" description="Helical" evidence="8">
    <location>
        <begin position="614"/>
        <end position="636"/>
    </location>
</feature>
<evidence type="ECO:0000256" key="1">
    <source>
        <dbReference type="ARBA" id="ARBA00004127"/>
    </source>
</evidence>
<dbReference type="Pfam" id="PF03552">
    <property type="entry name" value="Cellulose_synt"/>
    <property type="match status" value="1"/>
</dbReference>
<dbReference type="GO" id="GO:0016760">
    <property type="term" value="F:cellulose synthase (UDP-forming) activity"/>
    <property type="evidence" value="ECO:0007669"/>
    <property type="project" value="InterPro"/>
</dbReference>
<keyword evidence="2" id="KW-0328">Glycosyltransferase</keyword>
<feature type="transmembrane region" description="Helical" evidence="8">
    <location>
        <begin position="543"/>
        <end position="563"/>
    </location>
</feature>
<dbReference type="GO" id="GO:0030244">
    <property type="term" value="P:cellulose biosynthetic process"/>
    <property type="evidence" value="ECO:0007669"/>
    <property type="project" value="InterPro"/>
</dbReference>
<protein>
    <submittedName>
        <fullName evidence="9">Cellulose synthase catalytic subunit</fullName>
    </submittedName>
</protein>
<keyword evidence="4 8" id="KW-0812">Transmembrane</keyword>
<evidence type="ECO:0000313" key="9">
    <source>
        <dbReference type="EMBL" id="CAA9215689.1"/>
    </source>
</evidence>
<dbReference type="EMBL" id="CADCTC010000014">
    <property type="protein sequence ID" value="CAA9215689.1"/>
    <property type="molecule type" value="Genomic_DNA"/>
</dbReference>
<dbReference type="InterPro" id="IPR029044">
    <property type="entry name" value="Nucleotide-diphossugar_trans"/>
</dbReference>
<dbReference type="PANTHER" id="PTHR43867:SF2">
    <property type="entry name" value="CELLULOSE SYNTHASE CATALYTIC SUBUNIT A [UDP-FORMING]"/>
    <property type="match status" value="1"/>
</dbReference>